<sequence>MKKITRVLSGFKMPVLLFLFSFFSTFGQTGITSLSASYKDINDSSNDFSNVGNGTNPGYSSATTYNLLFSTNTTIENDYTIDGSFVAGGTTYNTVILIDQFEVRRNGTIDGQSNRQILWFERESTSGTTINLRPSYVASVEESFRGFRLNIGSDNTFVNTGSNQSNNIERFDYINSSPLSTNTTANAGFAIFERDGNDSFKIAAITGLDAFGEPNAFTPLLTVNTAAYGPSLKQVNYTIFQKQDSESNLKPAENGGPQQIRGTFVSFQDLGVIPNQAVYGYVILPADATSVDFTTNPTNTDSSNGGMDAFPGGGFFDSDGGLTVVNMPDADNDGVSNTLDQDDDNDGILDINEGLDCGNGDWTAGGTYNINQNLGATINNTATYNTRDVDLTATLSGGATLSFIRIQNAVGGNGQGIVQRAQNSNFNTSPVDYTYTFNDPVVNLAFDFGGLDNNDFVEVRAFLGANEIILGPDNFSVYVASDVSYNGTSSFLATNSGAGNNSNNGSFSVEIGDPIDRIVLKTGKSTGSGQVTLHTSAFRYCIPRDTDNNGVYDHLDTDSDNDGCADAIEGGYTDPDDDEILGNSPVSVDGIGRVTGQGGYSGTRSGVITFGTLPSITAQSANQTINTGSNTSFTVTATGSDLTYRWQVDTGGGFVDIDPANTTDIYTGSDTASLNLTNVPVSDDGNLYRVIVSSTSFMCGNVESSSILLNVNNYTVNLTASVDTAVEGGIDGEFTATLNAVNTTGSAIVIPVVMSGTATDGTDYTSIVNITIPNGSDTGTVAVDAATDGLIEGDETAIASLGTLPSGVVAGTSTSDTVTISDATEYTVNLTASVDTAVEGGTDGEFTATLNAVNTTGSAIVIPVVMSGTATDGTDYTSIVNITIPNGSDTGTVAVDAATDGLIEGDETAIARWRVYSDFKCGEHYRQCYCDPCSDEWYGY</sequence>
<evidence type="ECO:0000256" key="1">
    <source>
        <dbReference type="ARBA" id="ARBA00022729"/>
    </source>
</evidence>
<proteinExistence type="predicted"/>
<feature type="domain" description="Ig-like" evidence="4">
    <location>
        <begin position="614"/>
        <end position="712"/>
    </location>
</feature>
<evidence type="ECO:0000313" key="6">
    <source>
        <dbReference type="Proteomes" id="UP000315540"/>
    </source>
</evidence>
<accession>A0A504J501</accession>
<comment type="caution">
    <text evidence="5">The sequence shown here is derived from an EMBL/GenBank/DDBJ whole genome shotgun (WGS) entry which is preliminary data.</text>
</comment>
<dbReference type="InterPro" id="IPR013783">
    <property type="entry name" value="Ig-like_fold"/>
</dbReference>
<protein>
    <submittedName>
        <fullName evidence="5">Immunoglobulin domain-containing protein</fullName>
    </submittedName>
</protein>
<organism evidence="5 6">
    <name type="scientific">Aquimarina algicola</name>
    <dbReference type="NCBI Taxonomy" id="2589995"/>
    <lineage>
        <taxon>Bacteria</taxon>
        <taxon>Pseudomonadati</taxon>
        <taxon>Bacteroidota</taxon>
        <taxon>Flavobacteriia</taxon>
        <taxon>Flavobacteriales</taxon>
        <taxon>Flavobacteriaceae</taxon>
        <taxon>Aquimarina</taxon>
    </lineage>
</organism>
<dbReference type="Gene3D" id="2.60.40.10">
    <property type="entry name" value="Immunoglobulins"/>
    <property type="match status" value="1"/>
</dbReference>
<dbReference type="EMBL" id="VFWZ01000010">
    <property type="protein sequence ID" value="TPN81780.1"/>
    <property type="molecule type" value="Genomic_DNA"/>
</dbReference>
<keyword evidence="1" id="KW-0732">Signal</keyword>
<dbReference type="SUPFAM" id="SSF48726">
    <property type="entry name" value="Immunoglobulin"/>
    <property type="match status" value="1"/>
</dbReference>
<dbReference type="OrthoDB" id="9805017at2"/>
<dbReference type="Gene3D" id="2.60.40.2030">
    <property type="match status" value="2"/>
</dbReference>
<dbReference type="AlphaFoldDB" id="A0A504J501"/>
<dbReference type="InterPro" id="IPR038081">
    <property type="entry name" value="CalX-like_sf"/>
</dbReference>
<evidence type="ECO:0000256" key="2">
    <source>
        <dbReference type="ARBA" id="ARBA00022737"/>
    </source>
</evidence>
<dbReference type="Pfam" id="PF03160">
    <property type="entry name" value="Calx-beta"/>
    <property type="match status" value="2"/>
</dbReference>
<dbReference type="RefSeq" id="WP_140597542.1">
    <property type="nucleotide sequence ID" value="NZ_VFWZ01000010.1"/>
</dbReference>
<reference evidence="5 6" key="1">
    <citation type="submission" date="2019-06" db="EMBL/GenBank/DDBJ databases">
        <authorList>
            <person name="Meng X."/>
        </authorList>
    </citation>
    <scope>NUCLEOTIDE SEQUENCE [LARGE SCALE GENOMIC DNA]</scope>
    <source>
        <strain evidence="5 6">M625</strain>
    </source>
</reference>
<keyword evidence="6" id="KW-1185">Reference proteome</keyword>
<dbReference type="InterPro" id="IPR036179">
    <property type="entry name" value="Ig-like_dom_sf"/>
</dbReference>
<evidence type="ECO:0000256" key="3">
    <source>
        <dbReference type="ARBA" id="ARBA00022837"/>
    </source>
</evidence>
<name>A0A504J501_9FLAO</name>
<keyword evidence="3" id="KW-0106">Calcium</keyword>
<dbReference type="GO" id="GO:0007154">
    <property type="term" value="P:cell communication"/>
    <property type="evidence" value="ECO:0007669"/>
    <property type="project" value="InterPro"/>
</dbReference>
<gene>
    <name evidence="5" type="ORF">FHK87_24620</name>
</gene>
<evidence type="ECO:0000259" key="4">
    <source>
        <dbReference type="PROSITE" id="PS50835"/>
    </source>
</evidence>
<evidence type="ECO:0000313" key="5">
    <source>
        <dbReference type="EMBL" id="TPN81780.1"/>
    </source>
</evidence>
<dbReference type="InterPro" id="IPR003644">
    <property type="entry name" value="Calx_beta"/>
</dbReference>
<dbReference type="PROSITE" id="PS50835">
    <property type="entry name" value="IG_LIKE"/>
    <property type="match status" value="1"/>
</dbReference>
<dbReference type="GO" id="GO:0016020">
    <property type="term" value="C:membrane"/>
    <property type="evidence" value="ECO:0007669"/>
    <property type="project" value="InterPro"/>
</dbReference>
<keyword evidence="2" id="KW-0677">Repeat</keyword>
<dbReference type="InterPro" id="IPR007110">
    <property type="entry name" value="Ig-like_dom"/>
</dbReference>
<dbReference type="Proteomes" id="UP000315540">
    <property type="component" value="Unassembled WGS sequence"/>
</dbReference>
<dbReference type="SUPFAM" id="SSF141072">
    <property type="entry name" value="CalX-like"/>
    <property type="match status" value="2"/>
</dbReference>